<protein>
    <submittedName>
        <fullName evidence="3">PEP-CTERM sorting domain-containing protein</fullName>
    </submittedName>
</protein>
<evidence type="ECO:0000313" key="3">
    <source>
        <dbReference type="EMBL" id="RJG11218.1"/>
    </source>
</evidence>
<dbReference type="NCBIfam" id="TIGR02595">
    <property type="entry name" value="PEP_CTERM"/>
    <property type="match status" value="1"/>
</dbReference>
<comment type="caution">
    <text evidence="3">The sequence shown here is derived from an EMBL/GenBank/DDBJ whole genome shotgun (WGS) entry which is preliminary data.</text>
</comment>
<organism evidence="3 4">
    <name type="scientific">Massilia cavernae</name>
    <dbReference type="NCBI Taxonomy" id="2320864"/>
    <lineage>
        <taxon>Bacteria</taxon>
        <taxon>Pseudomonadati</taxon>
        <taxon>Pseudomonadota</taxon>
        <taxon>Betaproteobacteria</taxon>
        <taxon>Burkholderiales</taxon>
        <taxon>Oxalobacteraceae</taxon>
        <taxon>Telluria group</taxon>
        <taxon>Massilia</taxon>
    </lineage>
</organism>
<reference evidence="3 4" key="1">
    <citation type="submission" date="2018-09" db="EMBL/GenBank/DDBJ databases">
        <authorList>
            <person name="Zhu H."/>
        </authorList>
    </citation>
    <scope>NUCLEOTIDE SEQUENCE [LARGE SCALE GENOMIC DNA]</scope>
    <source>
        <strain evidence="3 4">K1S02-61</strain>
    </source>
</reference>
<name>A0A418XFI5_9BURK</name>
<evidence type="ECO:0000259" key="2">
    <source>
        <dbReference type="Pfam" id="PF07589"/>
    </source>
</evidence>
<sequence>MISKKLLVAGAIAALSLANAAHATVIGTWNLASSAVQTTPVATSAPGYTLSALTAVGLTGSAFDNHFYFSGWGSAVDLNKYFQLSVTGTSGYVLNKMTFSTESTVNAPATMYVRSSADNFASNIDSFSWGNADVTMGDFDFDALGALGGTTTLRFYVTSTAGGQFGFANHECPGAGCSMADVGRDITLNGTAVPEPGAFALLGIGMIGFAAARRKNKAAAS</sequence>
<dbReference type="AlphaFoldDB" id="A0A418XFI5"/>
<dbReference type="Pfam" id="PF07589">
    <property type="entry name" value="PEP-CTERM"/>
    <property type="match status" value="1"/>
</dbReference>
<evidence type="ECO:0000256" key="1">
    <source>
        <dbReference type="SAM" id="SignalP"/>
    </source>
</evidence>
<accession>A0A418XFI5</accession>
<dbReference type="OrthoDB" id="9992465at2"/>
<dbReference type="EMBL" id="QYUP01000152">
    <property type="protein sequence ID" value="RJG11218.1"/>
    <property type="molecule type" value="Genomic_DNA"/>
</dbReference>
<gene>
    <name evidence="3" type="ORF">D3872_20900</name>
</gene>
<feature type="domain" description="Ice-binding protein C-terminal" evidence="2">
    <location>
        <begin position="192"/>
        <end position="214"/>
    </location>
</feature>
<proteinExistence type="predicted"/>
<feature type="signal peptide" evidence="1">
    <location>
        <begin position="1"/>
        <end position="23"/>
    </location>
</feature>
<evidence type="ECO:0000313" key="4">
    <source>
        <dbReference type="Proteomes" id="UP000284006"/>
    </source>
</evidence>
<dbReference type="InterPro" id="IPR013424">
    <property type="entry name" value="Ice-binding_C"/>
</dbReference>
<keyword evidence="1" id="KW-0732">Signal</keyword>
<dbReference type="RefSeq" id="WP_119812621.1">
    <property type="nucleotide sequence ID" value="NZ_QYUP01000152.1"/>
</dbReference>
<dbReference type="Proteomes" id="UP000284006">
    <property type="component" value="Unassembled WGS sequence"/>
</dbReference>
<feature type="chain" id="PRO_5019479851" evidence="1">
    <location>
        <begin position="24"/>
        <end position="221"/>
    </location>
</feature>
<keyword evidence="4" id="KW-1185">Reference proteome</keyword>